<dbReference type="AlphaFoldDB" id="A0A5B2U8H9"/>
<dbReference type="SUPFAM" id="SSF54427">
    <property type="entry name" value="NTF2-like"/>
    <property type="match status" value="1"/>
</dbReference>
<evidence type="ECO:0000259" key="1">
    <source>
        <dbReference type="Pfam" id="PF12680"/>
    </source>
</evidence>
<accession>A0A5B2U8H9</accession>
<dbReference type="OrthoDB" id="795653at2"/>
<dbReference type="InterPro" id="IPR037401">
    <property type="entry name" value="SnoaL-like"/>
</dbReference>
<dbReference type="RefSeq" id="WP_149831665.1">
    <property type="nucleotide sequence ID" value="NZ_VUNZ01000001.1"/>
</dbReference>
<dbReference type="InterPro" id="IPR032710">
    <property type="entry name" value="NTF2-like_dom_sf"/>
</dbReference>
<organism evidence="2 3">
    <name type="scientific">Chryseobacterium sediminis</name>
    <dbReference type="NCBI Taxonomy" id="1679494"/>
    <lineage>
        <taxon>Bacteria</taxon>
        <taxon>Pseudomonadati</taxon>
        <taxon>Bacteroidota</taxon>
        <taxon>Flavobacteriia</taxon>
        <taxon>Flavobacteriales</taxon>
        <taxon>Weeksellaceae</taxon>
        <taxon>Chryseobacterium group</taxon>
        <taxon>Chryseobacterium</taxon>
    </lineage>
</organism>
<protein>
    <submittedName>
        <fullName evidence="2">Nuclear transport factor 2 family protein</fullName>
    </submittedName>
</protein>
<feature type="domain" description="SnoaL-like" evidence="1">
    <location>
        <begin position="10"/>
        <end position="96"/>
    </location>
</feature>
<dbReference type="Proteomes" id="UP000323082">
    <property type="component" value="Unassembled WGS sequence"/>
</dbReference>
<evidence type="ECO:0000313" key="2">
    <source>
        <dbReference type="EMBL" id="KAA2222657.1"/>
    </source>
</evidence>
<dbReference type="Gene3D" id="3.10.450.50">
    <property type="match status" value="1"/>
</dbReference>
<name>A0A5B2U8H9_9FLAO</name>
<dbReference type="Pfam" id="PF12680">
    <property type="entry name" value="SnoaL_2"/>
    <property type="match status" value="1"/>
</dbReference>
<evidence type="ECO:0000313" key="3">
    <source>
        <dbReference type="Proteomes" id="UP000323082"/>
    </source>
</evidence>
<comment type="caution">
    <text evidence="2">The sequence shown here is derived from an EMBL/GenBank/DDBJ whole genome shotgun (WGS) entry which is preliminary data.</text>
</comment>
<dbReference type="EMBL" id="VUNZ01000001">
    <property type="protein sequence ID" value="KAA2222657.1"/>
    <property type="molecule type" value="Genomic_DNA"/>
</dbReference>
<proteinExistence type="predicted"/>
<gene>
    <name evidence="2" type="ORF">FW780_00215</name>
</gene>
<sequence length="111" mass="13009">MDTTTQNVAEQFIQYLNEENFDKAESCLDPDFKFIGVLGKREGASVYIKDMRQMKFKYTILKTFTSDEDVCFWYTIDMGEKVTEASGWYQIKDGKIHTLKVLFDPRPLLDK</sequence>
<reference evidence="2 3" key="1">
    <citation type="journal article" date="2015" name="Int. J. Syst. Evol. Microbiol.">
        <title>Chryseobacterium sediminis sp. nov., isolated from a river sediment.</title>
        <authorList>
            <person name="Kampfer P."/>
            <person name="Busse H.J."/>
            <person name="McInroy J.A."/>
            <person name="Glaeser S.P."/>
        </authorList>
    </citation>
    <scope>NUCLEOTIDE SEQUENCE [LARGE SCALE GENOMIC DNA]</scope>
    <source>
        <strain evidence="2 3">IMT-174</strain>
    </source>
</reference>